<keyword evidence="2" id="KW-1185">Reference proteome</keyword>
<gene>
    <name evidence="1" type="ORF">EVAR_16251_1</name>
</gene>
<proteinExistence type="predicted"/>
<evidence type="ECO:0000313" key="2">
    <source>
        <dbReference type="Proteomes" id="UP000299102"/>
    </source>
</evidence>
<organism evidence="1 2">
    <name type="scientific">Eumeta variegata</name>
    <name type="common">Bagworm moth</name>
    <name type="synonym">Eumeta japonica</name>
    <dbReference type="NCBI Taxonomy" id="151549"/>
    <lineage>
        <taxon>Eukaryota</taxon>
        <taxon>Metazoa</taxon>
        <taxon>Ecdysozoa</taxon>
        <taxon>Arthropoda</taxon>
        <taxon>Hexapoda</taxon>
        <taxon>Insecta</taxon>
        <taxon>Pterygota</taxon>
        <taxon>Neoptera</taxon>
        <taxon>Endopterygota</taxon>
        <taxon>Lepidoptera</taxon>
        <taxon>Glossata</taxon>
        <taxon>Ditrysia</taxon>
        <taxon>Tineoidea</taxon>
        <taxon>Psychidae</taxon>
        <taxon>Oiketicinae</taxon>
        <taxon>Eumeta</taxon>
    </lineage>
</organism>
<dbReference type="AlphaFoldDB" id="A0A4C1U5S3"/>
<evidence type="ECO:0000313" key="1">
    <source>
        <dbReference type="EMBL" id="GBP21702.1"/>
    </source>
</evidence>
<sequence>MLVARLLIAGPGGCRGYAANPHIAQRAGGGAGGVRGRGLRSSPRLSSLARLHTDVGKEISNKIIVYKNLVLLLHGGNDLDHTRFPPECKEICDSVICDCNLVYECIRINLIAGGADCAPRDVFASRLVTSVFSVSLMSIMRFDFGSNTRPRPPPLPARSSAPFPPPDIQPYSLLNLPLGGVEISYVPYLSAVCLALDVRLVFPVCRGYVGLDAYANFVTRQAEITKLFGYAIHI</sequence>
<dbReference type="EMBL" id="BGZK01000131">
    <property type="protein sequence ID" value="GBP21702.1"/>
    <property type="molecule type" value="Genomic_DNA"/>
</dbReference>
<comment type="caution">
    <text evidence="1">The sequence shown here is derived from an EMBL/GenBank/DDBJ whole genome shotgun (WGS) entry which is preliminary data.</text>
</comment>
<name>A0A4C1U5S3_EUMVA</name>
<protein>
    <submittedName>
        <fullName evidence="1">Uncharacterized protein</fullName>
    </submittedName>
</protein>
<dbReference type="Proteomes" id="UP000299102">
    <property type="component" value="Unassembled WGS sequence"/>
</dbReference>
<reference evidence="1 2" key="1">
    <citation type="journal article" date="2019" name="Commun. Biol.">
        <title>The bagworm genome reveals a unique fibroin gene that provides high tensile strength.</title>
        <authorList>
            <person name="Kono N."/>
            <person name="Nakamura H."/>
            <person name="Ohtoshi R."/>
            <person name="Tomita M."/>
            <person name="Numata K."/>
            <person name="Arakawa K."/>
        </authorList>
    </citation>
    <scope>NUCLEOTIDE SEQUENCE [LARGE SCALE GENOMIC DNA]</scope>
</reference>
<accession>A0A4C1U5S3</accession>